<evidence type="ECO:0000256" key="1">
    <source>
        <dbReference type="SAM" id="MobiDB-lite"/>
    </source>
</evidence>
<evidence type="ECO:0000256" key="2">
    <source>
        <dbReference type="SAM" id="Phobius"/>
    </source>
</evidence>
<feature type="transmembrane region" description="Helical" evidence="2">
    <location>
        <begin position="366"/>
        <end position="393"/>
    </location>
</feature>
<organism evidence="3 4">
    <name type="scientific">Entamoeba invadens IP1</name>
    <dbReference type="NCBI Taxonomy" id="370355"/>
    <lineage>
        <taxon>Eukaryota</taxon>
        <taxon>Amoebozoa</taxon>
        <taxon>Evosea</taxon>
        <taxon>Archamoebae</taxon>
        <taxon>Mastigamoebida</taxon>
        <taxon>Entamoebidae</taxon>
        <taxon>Entamoeba</taxon>
    </lineage>
</organism>
<reference evidence="3 4" key="1">
    <citation type="submission" date="2012-10" db="EMBL/GenBank/DDBJ databases">
        <authorList>
            <person name="Zafar N."/>
            <person name="Inman J."/>
            <person name="Hall N."/>
            <person name="Lorenzi H."/>
            <person name="Caler E."/>
        </authorList>
    </citation>
    <scope>NUCLEOTIDE SEQUENCE [LARGE SCALE GENOMIC DNA]</scope>
    <source>
        <strain evidence="3 4">IP1</strain>
    </source>
</reference>
<dbReference type="AlphaFoldDB" id="L7FKD8"/>
<keyword evidence="2" id="KW-0472">Membrane</keyword>
<dbReference type="KEGG" id="eiv:EIN_004460"/>
<feature type="compositionally biased region" description="Polar residues" evidence="1">
    <location>
        <begin position="1"/>
        <end position="10"/>
    </location>
</feature>
<dbReference type="GeneID" id="14885368"/>
<evidence type="ECO:0000313" key="4">
    <source>
        <dbReference type="Proteomes" id="UP000014680"/>
    </source>
</evidence>
<evidence type="ECO:0000313" key="3">
    <source>
        <dbReference type="EMBL" id="ELP86389.1"/>
    </source>
</evidence>
<feature type="region of interest" description="Disordered" evidence="1">
    <location>
        <begin position="1"/>
        <end position="39"/>
    </location>
</feature>
<gene>
    <name evidence="3" type="ORF">EIN_004460</name>
</gene>
<dbReference type="EMBL" id="KB206977">
    <property type="protein sequence ID" value="ELP86389.1"/>
    <property type="molecule type" value="Genomic_DNA"/>
</dbReference>
<keyword evidence="2" id="KW-0812">Transmembrane</keyword>
<name>L7FKD8_ENTIV</name>
<keyword evidence="2" id="KW-1133">Transmembrane helix</keyword>
<accession>L7FKD8</accession>
<dbReference type="Proteomes" id="UP000014680">
    <property type="component" value="Unassembled WGS sequence"/>
</dbReference>
<feature type="compositionally biased region" description="Basic residues" evidence="1">
    <location>
        <begin position="11"/>
        <end position="39"/>
    </location>
</feature>
<keyword evidence="4" id="KW-1185">Reference proteome</keyword>
<sequence>MVRYTRSSTAFRKRSFRKSTRRSTRRTRRPRSYVKKTTYRKRALQSADTKLLKFKCTNLFSVCVSPSGKVGETSHVNTAGVTAQPLFHTLFNSKEFITKCKEFEQWKLNGARVKILPTTSQTDNTLNSLHYVTTAWDRDGIEANKIPDYSHLCRLSSKITRQCNLNATTFSTLRFIQALSPQEKNTYARTDPLTSSDEKENIQSLLTKLSTESDTHLWNPVFLMGILCMQSGAVSADAYKSASDVNTNILIPNPSTGIQSFNFILEWEFNVSFKGSHAQEDPLPMTAPHLLMLPTANVLTQTSADIVKPVAQPVVLPQVAPEFCSLYINNFKYISTAKNEYTIPSNACMAKSYAAGSVVTVNFSAIYTLAVVFTAEGVYVILLLLLFGICAIWI</sequence>
<proteinExistence type="predicted"/>
<dbReference type="VEuPathDB" id="AmoebaDB:EIN_004460"/>
<dbReference type="RefSeq" id="XP_004185735.1">
    <property type="nucleotide sequence ID" value="XM_004185687.1"/>
</dbReference>
<protein>
    <submittedName>
        <fullName evidence="3">Uncharacterized protein</fullName>
    </submittedName>
</protein>